<feature type="transmembrane region" description="Helical" evidence="2">
    <location>
        <begin position="171"/>
        <end position="193"/>
    </location>
</feature>
<feature type="transmembrane region" description="Helical" evidence="2">
    <location>
        <begin position="21"/>
        <end position="42"/>
    </location>
</feature>
<dbReference type="PANTHER" id="PTHR20992">
    <property type="entry name" value="AT15442P-RELATED"/>
    <property type="match status" value="1"/>
</dbReference>
<dbReference type="PANTHER" id="PTHR20992:SF9">
    <property type="entry name" value="AT15442P-RELATED"/>
    <property type="match status" value="1"/>
</dbReference>
<feature type="transmembrane region" description="Helical" evidence="2">
    <location>
        <begin position="48"/>
        <end position="70"/>
    </location>
</feature>
<name>A0A8E1V179_LENKE</name>
<keyword evidence="2" id="KW-0472">Membrane</keyword>
<comment type="caution">
    <text evidence="3">The sequence shown here is derived from an EMBL/GenBank/DDBJ whole genome shotgun (WGS) entry which is preliminary data.</text>
</comment>
<accession>A0A8E1V179</accession>
<keyword evidence="2" id="KW-1133">Transmembrane helix</keyword>
<dbReference type="EMBL" id="AYYV01000069">
    <property type="protein sequence ID" value="KRM50491.1"/>
    <property type="molecule type" value="Genomic_DNA"/>
</dbReference>
<dbReference type="InterPro" id="IPR005240">
    <property type="entry name" value="DUF389"/>
</dbReference>
<protein>
    <recommendedName>
        <fullName evidence="5">Integral membrane protein</fullName>
    </recommendedName>
</protein>
<evidence type="ECO:0000313" key="3">
    <source>
        <dbReference type="EMBL" id="KRM50491.1"/>
    </source>
</evidence>
<proteinExistence type="predicted"/>
<feature type="compositionally biased region" description="Low complexity" evidence="1">
    <location>
        <begin position="331"/>
        <end position="340"/>
    </location>
</feature>
<evidence type="ECO:0000313" key="4">
    <source>
        <dbReference type="Proteomes" id="UP000051164"/>
    </source>
</evidence>
<reference evidence="3 4" key="1">
    <citation type="journal article" date="2015" name="Genome Announc.">
        <title>Expanding the biotechnology potential of lactobacilli through comparative genomics of 213 strains and associated genera.</title>
        <authorList>
            <person name="Sun Z."/>
            <person name="Harris H.M."/>
            <person name="McCann A."/>
            <person name="Guo C."/>
            <person name="Argimon S."/>
            <person name="Zhang W."/>
            <person name="Yang X."/>
            <person name="Jeffery I.B."/>
            <person name="Cooney J.C."/>
            <person name="Kagawa T.F."/>
            <person name="Liu W."/>
            <person name="Song Y."/>
            <person name="Salvetti E."/>
            <person name="Wrobel A."/>
            <person name="Rasinkangas P."/>
            <person name="Parkhill J."/>
            <person name="Rea M.C."/>
            <person name="O'Sullivan O."/>
            <person name="Ritari J."/>
            <person name="Douillard F.P."/>
            <person name="Paul Ross R."/>
            <person name="Yang R."/>
            <person name="Briner A.E."/>
            <person name="Felis G.E."/>
            <person name="de Vos W.M."/>
            <person name="Barrangou R."/>
            <person name="Klaenhammer T.R."/>
            <person name="Caufield P.W."/>
            <person name="Cui Y."/>
            <person name="Zhang H."/>
            <person name="O'Toole P.W."/>
        </authorList>
    </citation>
    <scope>NUCLEOTIDE SEQUENCE [LARGE SCALE GENOMIC DNA]</scope>
    <source>
        <strain evidence="3 4">DSM 20587</strain>
    </source>
</reference>
<feature type="transmembrane region" description="Helical" evidence="2">
    <location>
        <begin position="144"/>
        <end position="165"/>
    </location>
</feature>
<gene>
    <name evidence="3" type="ORF">FC95_GL002024</name>
</gene>
<keyword evidence="2" id="KW-0812">Transmembrane</keyword>
<feature type="transmembrane region" description="Helical" evidence="2">
    <location>
        <begin position="214"/>
        <end position="235"/>
    </location>
</feature>
<organism evidence="3 4">
    <name type="scientific">Lentilactobacillus kefiri DSM 20587 = JCM 5818</name>
    <dbReference type="NCBI Taxonomy" id="1423764"/>
    <lineage>
        <taxon>Bacteria</taxon>
        <taxon>Bacillati</taxon>
        <taxon>Bacillota</taxon>
        <taxon>Bacilli</taxon>
        <taxon>Lactobacillales</taxon>
        <taxon>Lactobacillaceae</taxon>
        <taxon>Lentilactobacillus</taxon>
    </lineage>
</organism>
<sequence>MIVMEQLSTGILGQNVRKGLNFTWSTQAILFCAIIIACVGLNVDSPPIVIGAMLISPLMAPVVGIGYGVGNRDPKILARSTRLLLIQVTVAVVGATIYFFISPLNATSAQLLARTEPTLWDVLIAIVGGFAGVISSAKKDGGNIVPGVAIATALMPPLCTVGYGISHLNSTFILGAGYLFLINVFFIALSTAIGTIFFRVRSGEKLNVPFKQRMLILVISIIIIIPSSISAYSIVHKSYIDTELSEFIDAKMGDQYIAKQSISGKQIDLSVIGRRLNDQEIENLNKSLKDYHLGDYQLNLKQLTKGNYITPKEFQSYIKQTGEKDAIQGNTSSTDTDSSSAGLTNTSTDSQSKKLQVIQTGLSDKYAKLIANIYIGKVKDQSNTSKEVMMIALTKKGQNSRSKIENSAAKLAKEQKINPVVQFMNLN</sequence>
<dbReference type="AlphaFoldDB" id="A0A8E1V179"/>
<evidence type="ECO:0008006" key="5">
    <source>
        <dbReference type="Google" id="ProtNLM"/>
    </source>
</evidence>
<feature type="transmembrane region" description="Helical" evidence="2">
    <location>
        <begin position="118"/>
        <end position="137"/>
    </location>
</feature>
<dbReference type="Proteomes" id="UP000051164">
    <property type="component" value="Unassembled WGS sequence"/>
</dbReference>
<feature type="transmembrane region" description="Helical" evidence="2">
    <location>
        <begin position="82"/>
        <end position="106"/>
    </location>
</feature>
<dbReference type="Pfam" id="PF04087">
    <property type="entry name" value="DUF389"/>
    <property type="match status" value="1"/>
</dbReference>
<evidence type="ECO:0000256" key="1">
    <source>
        <dbReference type="SAM" id="MobiDB-lite"/>
    </source>
</evidence>
<evidence type="ECO:0000256" key="2">
    <source>
        <dbReference type="SAM" id="Phobius"/>
    </source>
</evidence>
<feature type="compositionally biased region" description="Polar residues" evidence="1">
    <location>
        <begin position="341"/>
        <end position="350"/>
    </location>
</feature>
<feature type="region of interest" description="Disordered" evidence="1">
    <location>
        <begin position="325"/>
        <end position="350"/>
    </location>
</feature>